<dbReference type="PANTHER" id="PTHR21461:SF69">
    <property type="entry name" value="GLYCOSYLTRANSFERASE FAMILY 92 PROTEIN"/>
    <property type="match status" value="1"/>
</dbReference>
<evidence type="ECO:0000256" key="3">
    <source>
        <dbReference type="ARBA" id="ARBA00022989"/>
    </source>
</evidence>
<dbReference type="AlphaFoldDB" id="A0A7S1UNB7"/>
<protein>
    <recommendedName>
        <fullName evidence="7">Glycosyltransferase family 92 protein</fullName>
    </recommendedName>
</protein>
<dbReference type="GO" id="GO:0016757">
    <property type="term" value="F:glycosyltransferase activity"/>
    <property type="evidence" value="ECO:0007669"/>
    <property type="project" value="TreeGrafter"/>
</dbReference>
<keyword evidence="5" id="KW-0472">Membrane</keyword>
<evidence type="ECO:0000256" key="1">
    <source>
        <dbReference type="ARBA" id="ARBA00004167"/>
    </source>
</evidence>
<dbReference type="GO" id="GO:0016020">
    <property type="term" value="C:membrane"/>
    <property type="evidence" value="ECO:0007669"/>
    <property type="project" value="UniProtKB-SubCell"/>
</dbReference>
<dbReference type="EMBL" id="HBGK01001824">
    <property type="protein sequence ID" value="CAD9272076.1"/>
    <property type="molecule type" value="Transcribed_RNA"/>
</dbReference>
<feature type="compositionally biased region" description="Low complexity" evidence="4">
    <location>
        <begin position="120"/>
        <end position="131"/>
    </location>
</feature>
<evidence type="ECO:0000256" key="2">
    <source>
        <dbReference type="ARBA" id="ARBA00022692"/>
    </source>
</evidence>
<evidence type="ECO:0008006" key="7">
    <source>
        <dbReference type="Google" id="ProtNLM"/>
    </source>
</evidence>
<feature type="region of interest" description="Disordered" evidence="4">
    <location>
        <begin position="88"/>
        <end position="131"/>
    </location>
</feature>
<evidence type="ECO:0000313" key="6">
    <source>
        <dbReference type="EMBL" id="CAD9272076.1"/>
    </source>
</evidence>
<evidence type="ECO:0000256" key="5">
    <source>
        <dbReference type="SAM" id="Phobius"/>
    </source>
</evidence>
<keyword evidence="2 5" id="KW-0812">Transmembrane</keyword>
<reference evidence="6" key="1">
    <citation type="submission" date="2021-01" db="EMBL/GenBank/DDBJ databases">
        <authorList>
            <person name="Corre E."/>
            <person name="Pelletier E."/>
            <person name="Niang G."/>
            <person name="Scheremetjew M."/>
            <person name="Finn R."/>
            <person name="Kale V."/>
            <person name="Holt S."/>
            <person name="Cochrane G."/>
            <person name="Meng A."/>
            <person name="Brown T."/>
            <person name="Cohen L."/>
        </authorList>
    </citation>
    <scope>NUCLEOTIDE SEQUENCE</scope>
    <source>
        <strain evidence="6">CCMP 410</strain>
    </source>
</reference>
<feature type="region of interest" description="Disordered" evidence="4">
    <location>
        <begin position="1"/>
        <end position="47"/>
    </location>
</feature>
<dbReference type="GO" id="GO:0005737">
    <property type="term" value="C:cytoplasm"/>
    <property type="evidence" value="ECO:0007669"/>
    <property type="project" value="TreeGrafter"/>
</dbReference>
<feature type="transmembrane region" description="Helical" evidence="5">
    <location>
        <begin position="54"/>
        <end position="71"/>
    </location>
</feature>
<sequence>MMSLRKSKKDDEEVVVLLDDDSHNSNDDEEQEENDETHHHATSSSKWMTSRKRSVTVLLLLVIAIQVYALLMRRVVFLEECGDGGDIALKNKKQNNKSSSDWDHETATTPMIEDDEHETSSSSFVSGSLRLSPDIPSQPQTTAKVGLCAITKHSSQYLDEWMDYNLLAIGFYEVYLYDNSDEFVLQEWKNRRHKKKMNSTADHHDANKRIHVTHYPGKYTQIPSYKNCTETFGHRVDYLAYFDDDEFLVLYKHRTVGDFVLEHLVNGSSLTVNWQYFGNANHTIASPLPVTKRFQHTVSTFPGTGVKSIVRPQDFLGMKHPHAIYLQPKSDPPRAAWRDTTRQIANYTDDGAQNWNKPSDVALLYHYKYKSEQEWLYKSCIRQDIGNRQDWNCDQRPEVGYIKDDTAWRILSERVPKYQMFEEFPDYG</sequence>
<proteinExistence type="predicted"/>
<keyword evidence="3 5" id="KW-1133">Transmembrane helix</keyword>
<comment type="subcellular location">
    <subcellularLocation>
        <location evidence="1">Membrane</location>
        <topology evidence="1">Single-pass membrane protein</topology>
    </subcellularLocation>
</comment>
<gene>
    <name evidence="6" type="ORF">GOCE00092_LOCUS981</name>
</gene>
<accession>A0A7S1UNB7</accession>
<organism evidence="6">
    <name type="scientific">Grammatophora oceanica</name>
    <dbReference type="NCBI Taxonomy" id="210454"/>
    <lineage>
        <taxon>Eukaryota</taxon>
        <taxon>Sar</taxon>
        <taxon>Stramenopiles</taxon>
        <taxon>Ochrophyta</taxon>
        <taxon>Bacillariophyta</taxon>
        <taxon>Fragilariophyceae</taxon>
        <taxon>Fragilariophycidae</taxon>
        <taxon>Rhabdonematales</taxon>
        <taxon>Grammatophoraceae</taxon>
        <taxon>Grammatophora</taxon>
    </lineage>
</organism>
<evidence type="ECO:0000256" key="4">
    <source>
        <dbReference type="SAM" id="MobiDB-lite"/>
    </source>
</evidence>
<dbReference type="PANTHER" id="PTHR21461">
    <property type="entry name" value="GLYCOSYLTRANSFERASE FAMILY 92 PROTEIN"/>
    <property type="match status" value="1"/>
</dbReference>
<name>A0A7S1UNB7_9STRA</name>